<evidence type="ECO:0000259" key="13">
    <source>
        <dbReference type="PROSITE" id="PS50146"/>
    </source>
</evidence>
<feature type="domain" description="DAGKc" evidence="13">
    <location>
        <begin position="1"/>
        <end position="132"/>
    </location>
</feature>
<evidence type="ECO:0000256" key="7">
    <source>
        <dbReference type="ARBA" id="ARBA00022777"/>
    </source>
</evidence>
<keyword evidence="8" id="KW-0067">ATP-binding</keyword>
<evidence type="ECO:0000256" key="9">
    <source>
        <dbReference type="ARBA" id="ARBA00022842"/>
    </source>
</evidence>
<keyword evidence="7 14" id="KW-0418">Kinase</keyword>
<dbReference type="PANTHER" id="PTHR12358">
    <property type="entry name" value="SPHINGOSINE KINASE"/>
    <property type="match status" value="1"/>
</dbReference>
<keyword evidence="11" id="KW-0594">Phospholipid biosynthesis</keyword>
<evidence type="ECO:0000256" key="1">
    <source>
        <dbReference type="ARBA" id="ARBA00001946"/>
    </source>
</evidence>
<accession>A0ABT2QQF1</accession>
<dbReference type="EC" id="2.7.1.107" evidence="14"/>
<keyword evidence="5" id="KW-0479">Metal-binding</keyword>
<keyword evidence="9" id="KW-0460">Magnesium</keyword>
<dbReference type="EMBL" id="JAOPKZ010000008">
    <property type="protein sequence ID" value="MCU5746208.1"/>
    <property type="molecule type" value="Genomic_DNA"/>
</dbReference>
<dbReference type="InterPro" id="IPR045540">
    <property type="entry name" value="YegS/DAGK_C"/>
</dbReference>
<dbReference type="SUPFAM" id="SSF111331">
    <property type="entry name" value="NAD kinase/diacylglycerol kinase-like"/>
    <property type="match status" value="1"/>
</dbReference>
<evidence type="ECO:0000313" key="14">
    <source>
        <dbReference type="EMBL" id="MCU5746208.1"/>
    </source>
</evidence>
<evidence type="ECO:0000256" key="2">
    <source>
        <dbReference type="ARBA" id="ARBA00005983"/>
    </source>
</evidence>
<dbReference type="NCBIfam" id="NF009874">
    <property type="entry name" value="PRK13337.1"/>
    <property type="match status" value="1"/>
</dbReference>
<evidence type="ECO:0000256" key="3">
    <source>
        <dbReference type="ARBA" id="ARBA00022516"/>
    </source>
</evidence>
<dbReference type="SMART" id="SM00046">
    <property type="entry name" value="DAGKc"/>
    <property type="match status" value="1"/>
</dbReference>
<proteinExistence type="inferred from homology"/>
<reference evidence="14 15" key="1">
    <citation type="journal article" date="2023" name="Int. J. Syst. Evol. Microbiol.">
        <title>Streptococcus sciuri sp. nov., Staphylococcus marylandisciuri sp. nov. and Staphylococcus americanisciuri sp. nov., isolated from faeces of eastern grey squirrel (Sciurus carolinensis).</title>
        <authorList>
            <person name="Volokhov D.V."/>
            <person name="Zagorodnyaya T.A."/>
            <person name="Furtak V.A."/>
            <person name="Nattanmai G."/>
            <person name="Randall L."/>
            <person name="Jose S."/>
            <person name="Gao Y."/>
            <person name="Eisenberg T."/>
            <person name="Delmonte P."/>
            <person name="Blom J."/>
            <person name="Mitchell K.K."/>
        </authorList>
    </citation>
    <scope>NUCLEOTIDE SEQUENCE [LARGE SCALE GENOMIC DNA]</scope>
    <source>
        <strain evidence="14 15">SQ8-PEA</strain>
    </source>
</reference>
<evidence type="ECO:0000256" key="4">
    <source>
        <dbReference type="ARBA" id="ARBA00022679"/>
    </source>
</evidence>
<evidence type="ECO:0000313" key="15">
    <source>
        <dbReference type="Proteomes" id="UP001209553"/>
    </source>
</evidence>
<gene>
    <name evidence="14" type="ORF">N9R04_05670</name>
</gene>
<dbReference type="Gene3D" id="2.60.200.40">
    <property type="match status" value="1"/>
</dbReference>
<keyword evidence="3" id="KW-0444">Lipid biosynthesis</keyword>
<name>A0ABT2QQF1_9STAP</name>
<dbReference type="GO" id="GO:0004143">
    <property type="term" value="F:ATP-dependent diacylglycerol kinase activity"/>
    <property type="evidence" value="ECO:0007669"/>
    <property type="project" value="UniProtKB-EC"/>
</dbReference>
<dbReference type="InterPro" id="IPR005218">
    <property type="entry name" value="Diacylglycerol/lipid_kinase"/>
</dbReference>
<keyword evidence="6" id="KW-0547">Nucleotide-binding</keyword>
<keyword evidence="12" id="KW-1208">Phospholipid metabolism</keyword>
<dbReference type="NCBIfam" id="TIGR00147">
    <property type="entry name" value="YegS/Rv2252/BmrU family lipid kinase"/>
    <property type="match status" value="1"/>
</dbReference>
<dbReference type="Gene3D" id="3.40.50.10330">
    <property type="entry name" value="Probable inorganic polyphosphate/atp-NAD kinase, domain 1"/>
    <property type="match status" value="1"/>
</dbReference>
<dbReference type="NCBIfam" id="NF009603">
    <property type="entry name" value="PRK13055.1"/>
    <property type="match status" value="1"/>
</dbReference>
<dbReference type="RefSeq" id="WP_262855747.1">
    <property type="nucleotide sequence ID" value="NZ_JAOPKZ010000008.1"/>
</dbReference>
<evidence type="ECO:0000256" key="5">
    <source>
        <dbReference type="ARBA" id="ARBA00022723"/>
    </source>
</evidence>
<comment type="caution">
    <text evidence="14">The sequence shown here is derived from an EMBL/GenBank/DDBJ whole genome shotgun (WGS) entry which is preliminary data.</text>
</comment>
<keyword evidence="15" id="KW-1185">Reference proteome</keyword>
<evidence type="ECO:0000256" key="10">
    <source>
        <dbReference type="ARBA" id="ARBA00023098"/>
    </source>
</evidence>
<dbReference type="PANTHER" id="PTHR12358:SF106">
    <property type="entry name" value="LIPID KINASE YEGS"/>
    <property type="match status" value="1"/>
</dbReference>
<comment type="similarity">
    <text evidence="2">Belongs to the diacylglycerol/lipid kinase family.</text>
</comment>
<dbReference type="Pfam" id="PF00781">
    <property type="entry name" value="DAGK_cat"/>
    <property type="match status" value="1"/>
</dbReference>
<evidence type="ECO:0000256" key="8">
    <source>
        <dbReference type="ARBA" id="ARBA00022840"/>
    </source>
</evidence>
<protein>
    <submittedName>
        <fullName evidence="14">Diacylglycerol kinase</fullName>
        <ecNumber evidence="14">2.7.1.107</ecNumber>
    </submittedName>
</protein>
<keyword evidence="10" id="KW-0443">Lipid metabolism</keyword>
<comment type="cofactor">
    <cofactor evidence="1">
        <name>Mg(2+)</name>
        <dbReference type="ChEBI" id="CHEBI:18420"/>
    </cofactor>
</comment>
<evidence type="ECO:0000256" key="12">
    <source>
        <dbReference type="ARBA" id="ARBA00023264"/>
    </source>
</evidence>
<keyword evidence="4 14" id="KW-0808">Transferase</keyword>
<dbReference type="InterPro" id="IPR017438">
    <property type="entry name" value="ATP-NAD_kinase_N"/>
</dbReference>
<evidence type="ECO:0000256" key="6">
    <source>
        <dbReference type="ARBA" id="ARBA00022741"/>
    </source>
</evidence>
<sequence>MRNRARIIYNPTSGKEMFKRALPDVLIKLEKAGYETSAFATSKAGDATLEAKRALDRNYDLLIVAGGDGTLNEVINGIAEQPQRPKLGIIPMGTVNDFGRALHLPSQIMRAVDVIVEGHTTKVDIGKMNSRYFINLAAGGKLTEVSYETPSKLKSIVGPFAYYIKGFEMLPQMKAVDIRIEYDDDVFQGEALLFLLGLTNSMAGFEKLVPDAKLDDGYFTLIIVEKANLAELGHIMTLASRGEHTKHPKVIYKKVKAVSISSFDNMQLNVDGEYGGKLPGNFLNLERHIEVFTPHDIHNEELEHKPEHQRLK</sequence>
<dbReference type="InterPro" id="IPR016064">
    <property type="entry name" value="NAD/diacylglycerol_kinase_sf"/>
</dbReference>
<dbReference type="InterPro" id="IPR001206">
    <property type="entry name" value="Diacylglycerol_kinase_cat_dom"/>
</dbReference>
<dbReference type="InterPro" id="IPR050187">
    <property type="entry name" value="Lipid_Phosphate_FormReg"/>
</dbReference>
<dbReference type="PROSITE" id="PS50146">
    <property type="entry name" value="DAGK"/>
    <property type="match status" value="1"/>
</dbReference>
<dbReference type="Pfam" id="PF19279">
    <property type="entry name" value="YegS_C"/>
    <property type="match status" value="1"/>
</dbReference>
<dbReference type="Proteomes" id="UP001209553">
    <property type="component" value="Unassembled WGS sequence"/>
</dbReference>
<organism evidence="14 15">
    <name type="scientific">Staphylococcus marylandisciuri</name>
    <dbReference type="NCBI Taxonomy" id="2981529"/>
    <lineage>
        <taxon>Bacteria</taxon>
        <taxon>Bacillati</taxon>
        <taxon>Bacillota</taxon>
        <taxon>Bacilli</taxon>
        <taxon>Bacillales</taxon>
        <taxon>Staphylococcaceae</taxon>
        <taxon>Staphylococcus</taxon>
    </lineage>
</organism>
<evidence type="ECO:0000256" key="11">
    <source>
        <dbReference type="ARBA" id="ARBA00023209"/>
    </source>
</evidence>